<name>A0A6J4N6X1_9ACTN</name>
<sequence>MAEQADTVAAIDCGTNSIKILIGSVLPDGSIDVRVRESRVVRLGQGVDTTGELHPDALARTFAALDELAGLVREHGVPTERVTFCATSATRDARNSDVFTTGVRERLGVSPRVLSGAEEAALVYAGSMAGRSVEGPVLAVDIGGGSTELVLGEGTEPRESTSMDVGSVRLHERHLHADPPTSDQVAACVADVEHHLDAAPVEIGAARTVIGTSGTVKTIACAAMGLTSYDREAFDGAVLPVEDVRRACDRLVALSVAERRALPYMHPGRADVIGAGALIWSRILARATVADVLVSEADLLHGIAATVPVGTRGDRP</sequence>
<dbReference type="GO" id="GO:0004309">
    <property type="term" value="F:exopolyphosphatase activity"/>
    <property type="evidence" value="ECO:0007669"/>
    <property type="project" value="UniProtKB-EC"/>
</dbReference>
<protein>
    <submittedName>
        <fullName evidence="2">Exopolyphosphatase</fullName>
        <ecNumber evidence="2">3.6.1.11</ecNumber>
    </submittedName>
</protein>
<dbReference type="PANTHER" id="PTHR30005">
    <property type="entry name" value="EXOPOLYPHOSPHATASE"/>
    <property type="match status" value="1"/>
</dbReference>
<dbReference type="PANTHER" id="PTHR30005:SF13">
    <property type="entry name" value="EXOPOLYPHOSPHATASE 2"/>
    <property type="match status" value="1"/>
</dbReference>
<reference evidence="2" key="1">
    <citation type="submission" date="2020-02" db="EMBL/GenBank/DDBJ databases">
        <authorList>
            <person name="Meier V. D."/>
        </authorList>
    </citation>
    <scope>NUCLEOTIDE SEQUENCE</scope>
    <source>
        <strain evidence="2">AVDCRST_MAG32</strain>
    </source>
</reference>
<dbReference type="EMBL" id="CADCUM010000061">
    <property type="protein sequence ID" value="CAA9376643.1"/>
    <property type="molecule type" value="Genomic_DNA"/>
</dbReference>
<dbReference type="InterPro" id="IPR003695">
    <property type="entry name" value="Ppx_GppA_N"/>
</dbReference>
<dbReference type="Gene3D" id="3.30.420.40">
    <property type="match status" value="1"/>
</dbReference>
<feature type="domain" description="Ppx/GppA phosphatase N-terminal" evidence="1">
    <location>
        <begin position="29"/>
        <end position="303"/>
    </location>
</feature>
<dbReference type="EC" id="3.6.1.11" evidence="2"/>
<accession>A0A6J4N6X1</accession>
<dbReference type="InterPro" id="IPR043129">
    <property type="entry name" value="ATPase_NBD"/>
</dbReference>
<dbReference type="SUPFAM" id="SSF53067">
    <property type="entry name" value="Actin-like ATPase domain"/>
    <property type="match status" value="2"/>
</dbReference>
<dbReference type="Pfam" id="PF02541">
    <property type="entry name" value="Ppx-GppA"/>
    <property type="match status" value="1"/>
</dbReference>
<organism evidence="2">
    <name type="scientific">uncultured Nocardioides sp</name>
    <dbReference type="NCBI Taxonomy" id="198441"/>
    <lineage>
        <taxon>Bacteria</taxon>
        <taxon>Bacillati</taxon>
        <taxon>Actinomycetota</taxon>
        <taxon>Actinomycetes</taxon>
        <taxon>Propionibacteriales</taxon>
        <taxon>Nocardioidaceae</taxon>
        <taxon>Nocardioides</taxon>
        <taxon>environmental samples</taxon>
    </lineage>
</organism>
<evidence type="ECO:0000259" key="1">
    <source>
        <dbReference type="Pfam" id="PF02541"/>
    </source>
</evidence>
<dbReference type="AlphaFoldDB" id="A0A6J4N6X1"/>
<dbReference type="InterPro" id="IPR050273">
    <property type="entry name" value="GppA/Ppx_hydrolase"/>
</dbReference>
<evidence type="ECO:0000313" key="2">
    <source>
        <dbReference type="EMBL" id="CAA9376643.1"/>
    </source>
</evidence>
<proteinExistence type="predicted"/>
<gene>
    <name evidence="2" type="ORF">AVDCRST_MAG32-1257</name>
</gene>
<dbReference type="Gene3D" id="3.30.420.150">
    <property type="entry name" value="Exopolyphosphatase. Domain 2"/>
    <property type="match status" value="1"/>
</dbReference>
<keyword evidence="2" id="KW-0378">Hydrolase</keyword>